<gene>
    <name evidence="3" type="ORF">BACERE00174_01713</name>
    <name evidence="1" type="ORF">FYW06_14480</name>
    <name evidence="2" type="ORF">P6U22_14160</name>
</gene>
<accession>A0A5M9GU85</accession>
<comment type="caution">
    <text evidence="1">The sequence shown here is derived from an EMBL/GenBank/DDBJ whole genome shotgun (WGS) entry which is preliminary data.</text>
</comment>
<organism evidence="1 5">
    <name type="scientific">Bacillus paranthracis</name>
    <dbReference type="NCBI Taxonomy" id="2026186"/>
    <lineage>
        <taxon>Bacteria</taxon>
        <taxon>Bacillati</taxon>
        <taxon>Bacillota</taxon>
        <taxon>Bacilli</taxon>
        <taxon>Bacillales</taxon>
        <taxon>Bacillaceae</taxon>
        <taxon>Bacillus</taxon>
        <taxon>Bacillus cereus group</taxon>
    </lineage>
</organism>
<reference evidence="1 5" key="2">
    <citation type="submission" date="2019-09" db="EMBL/GenBank/DDBJ databases">
        <authorList>
            <person name="Geng P."/>
            <person name="Wan X."/>
            <person name="Zhou G."/>
            <person name="Yuan Z."/>
            <person name="Hu X."/>
        </authorList>
    </citation>
    <scope>NUCLEOTIDE SEQUENCE [LARGE SCALE GENOMIC DNA]</scope>
    <source>
        <strain evidence="1 5">EFR-4</strain>
    </source>
</reference>
<dbReference type="EMBL" id="FWYW01000062">
    <property type="protein sequence ID" value="SMD83849.1"/>
    <property type="molecule type" value="Genomic_DNA"/>
</dbReference>
<dbReference type="EMBL" id="VXCE01000008">
    <property type="protein sequence ID" value="KAA8477910.1"/>
    <property type="molecule type" value="Genomic_DNA"/>
</dbReference>
<dbReference type="Pfam" id="PF12686">
    <property type="entry name" value="DUF3800"/>
    <property type="match status" value="1"/>
</dbReference>
<evidence type="ECO:0000313" key="1">
    <source>
        <dbReference type="EMBL" id="KAA8477910.1"/>
    </source>
</evidence>
<proteinExistence type="predicted"/>
<reference evidence="3 4" key="1">
    <citation type="submission" date="2017-04" db="EMBL/GenBank/DDBJ databases">
        <authorList>
            <person name="Criscuolo A."/>
        </authorList>
    </citation>
    <scope>NUCLEOTIDE SEQUENCE [LARGE SCALE GENOMIC DNA]</scope>
    <source>
        <strain evidence="3">16-00174</strain>
    </source>
</reference>
<reference evidence="2 6" key="3">
    <citation type="submission" date="2023-03" db="EMBL/GenBank/DDBJ databases">
        <title>Genetic diversity of Bacillus cereus sensu lato isolates from Slovenia.</title>
        <authorList>
            <person name="Abdelli M."/>
        </authorList>
    </citation>
    <scope>NUCLEOTIDE SEQUENCE [LARGE SCALE GENOMIC DNA]</scope>
    <source>
        <strain evidence="2 6">SIBC61B</strain>
    </source>
</reference>
<evidence type="ECO:0000313" key="2">
    <source>
        <dbReference type="EMBL" id="MDG0942341.1"/>
    </source>
</evidence>
<name>A0A5M9GU85_9BACI</name>
<evidence type="ECO:0000313" key="4">
    <source>
        <dbReference type="Proteomes" id="UP000194422"/>
    </source>
</evidence>
<evidence type="ECO:0000313" key="6">
    <source>
        <dbReference type="Proteomes" id="UP001221338"/>
    </source>
</evidence>
<keyword evidence="6" id="KW-1185">Reference proteome</keyword>
<protein>
    <submittedName>
        <fullName evidence="1">DUF3800 domain-containing protein</fullName>
    </submittedName>
</protein>
<dbReference type="AlphaFoldDB" id="A0A5M9GU85"/>
<dbReference type="RefSeq" id="WP_001199342.1">
    <property type="nucleotide sequence ID" value="NZ_CP040880.1"/>
</dbReference>
<sequence>MQYIIYCDESEKNGKFFGNFYGGALVRSIHFHEVKDALAAKKVELGFSGEVKWQKVTANYLEKYMELMKCFFDFIKQDKVKIRIMFTHNKNLATNLTKEQRDKEYFLLYYQFFKHAFGFQYSNNTRNPISLYTYFDQLPDTKEKNREFIDYIYKLQYMEEFKKANLFFNSKDDIAEAKSHNHDILQCLDVILGAMEFRLNEKHKAKPEGQRTRGKRTIAKEKLYKFINQNIREIYPNFNIGESTGKSSMRDKWLHPYRHWKFTPSVGKVDKHYVGKKKR</sequence>
<dbReference type="Proteomes" id="UP001221338">
    <property type="component" value="Unassembled WGS sequence"/>
</dbReference>
<dbReference type="InterPro" id="IPR024524">
    <property type="entry name" value="DUF3800"/>
</dbReference>
<dbReference type="EMBL" id="JARPRV010000007">
    <property type="protein sequence ID" value="MDG0942341.1"/>
    <property type="molecule type" value="Genomic_DNA"/>
</dbReference>
<dbReference type="Proteomes" id="UP000325411">
    <property type="component" value="Unassembled WGS sequence"/>
</dbReference>
<dbReference type="Proteomes" id="UP000194422">
    <property type="component" value="Unassembled WGS sequence"/>
</dbReference>
<evidence type="ECO:0000313" key="3">
    <source>
        <dbReference type="EMBL" id="SMD83849.1"/>
    </source>
</evidence>
<evidence type="ECO:0000313" key="5">
    <source>
        <dbReference type="Proteomes" id="UP000325411"/>
    </source>
</evidence>